<feature type="domain" description="HNH nuclease" evidence="2">
    <location>
        <begin position="89"/>
        <end position="143"/>
    </location>
</feature>
<accession>A0A6V8H0P4</accession>
<dbReference type="InterPro" id="IPR003615">
    <property type="entry name" value="HNH_nuc"/>
</dbReference>
<feature type="region of interest" description="Disordered" evidence="1">
    <location>
        <begin position="1"/>
        <end position="28"/>
    </location>
</feature>
<protein>
    <recommendedName>
        <fullName evidence="2">HNH nuclease domain-containing protein</fullName>
    </recommendedName>
</protein>
<proteinExistence type="predicted"/>
<evidence type="ECO:0000313" key="4">
    <source>
        <dbReference type="Proteomes" id="UP000053095"/>
    </source>
</evidence>
<keyword evidence="4" id="KW-1185">Reference proteome</keyword>
<evidence type="ECO:0000256" key="1">
    <source>
        <dbReference type="SAM" id="MobiDB-lite"/>
    </source>
</evidence>
<evidence type="ECO:0000313" key="3">
    <source>
        <dbReference type="EMBL" id="GAM34880.1"/>
    </source>
</evidence>
<sequence>MSAGKRNGSKIPSPASTNRKSTKRTVGTMSSTTITAASTITATSYDSLTRFSGTSIVSSAISLDVLTASETPFKSSVILEVRKHQQLRCWVCSVESNTHVAHVIARADEAKRFLLEQNMINFDLTSAENGILLCPGCHSAFDNLFDPGIIILPSDLQYFIDHEKRDFEKRCQQAEQGIDQPRSVPSRETYCEHQRKQGVLSEAAGFGLYKYILLRVDHYSEWPASTPLSAEANSQITPRPWHGAPVAMIRRAFIALSSTRTWYIPREIVDQLQVLRDLYGRQLTVRNPPENTLPPVLPEKRKQPDEPDDEEEGPSKPDPPTKAHHGNVSHKQVFSASANSWKFGPSLSASDIMQWYQVNSPRRIGLMG</sequence>
<reference evidence="4" key="1">
    <citation type="journal article" date="2015" name="Genome Announc.">
        <title>Draft genome sequence of Talaromyces cellulolyticus strain Y-94, a source of lignocellulosic biomass-degrading enzymes.</title>
        <authorList>
            <person name="Fujii T."/>
            <person name="Koike H."/>
            <person name="Sawayama S."/>
            <person name="Yano S."/>
            <person name="Inoue H."/>
        </authorList>
    </citation>
    <scope>NUCLEOTIDE SEQUENCE [LARGE SCALE GENOMIC DNA]</scope>
    <source>
        <strain evidence="4">Y-94</strain>
    </source>
</reference>
<dbReference type="Proteomes" id="UP000053095">
    <property type="component" value="Unassembled WGS sequence"/>
</dbReference>
<feature type="region of interest" description="Disordered" evidence="1">
    <location>
        <begin position="285"/>
        <end position="334"/>
    </location>
</feature>
<gene>
    <name evidence="3" type="ORF">TCE0_015f02755</name>
</gene>
<feature type="compositionally biased region" description="Polar residues" evidence="1">
    <location>
        <begin position="14"/>
        <end position="28"/>
    </location>
</feature>
<organism evidence="3 4">
    <name type="scientific">Talaromyces pinophilus</name>
    <name type="common">Penicillium pinophilum</name>
    <dbReference type="NCBI Taxonomy" id="128442"/>
    <lineage>
        <taxon>Eukaryota</taxon>
        <taxon>Fungi</taxon>
        <taxon>Dikarya</taxon>
        <taxon>Ascomycota</taxon>
        <taxon>Pezizomycotina</taxon>
        <taxon>Eurotiomycetes</taxon>
        <taxon>Eurotiomycetidae</taxon>
        <taxon>Eurotiales</taxon>
        <taxon>Trichocomaceae</taxon>
        <taxon>Talaromyces</taxon>
        <taxon>Talaromyces sect. Talaromyces</taxon>
    </lineage>
</organism>
<comment type="caution">
    <text evidence="3">The sequence shown here is derived from an EMBL/GenBank/DDBJ whole genome shotgun (WGS) entry which is preliminary data.</text>
</comment>
<name>A0A6V8H0P4_TALPI</name>
<evidence type="ECO:0000259" key="2">
    <source>
        <dbReference type="Pfam" id="PF13391"/>
    </source>
</evidence>
<dbReference type="EMBL" id="DF933811">
    <property type="protein sequence ID" value="GAM34880.1"/>
    <property type="molecule type" value="Genomic_DNA"/>
</dbReference>
<dbReference type="Pfam" id="PF13391">
    <property type="entry name" value="HNH_2"/>
    <property type="match status" value="1"/>
</dbReference>
<dbReference type="AlphaFoldDB" id="A0A6V8H0P4"/>